<dbReference type="InterPro" id="IPR043129">
    <property type="entry name" value="ATPase_NBD"/>
</dbReference>
<dbReference type="Gene3D" id="3.30.420.40">
    <property type="match status" value="2"/>
</dbReference>
<dbReference type="SUPFAM" id="SSF53067">
    <property type="entry name" value="Actin-like ATPase domain"/>
    <property type="match status" value="2"/>
</dbReference>
<dbReference type="InterPro" id="IPR002731">
    <property type="entry name" value="ATPase_BadF"/>
</dbReference>
<feature type="domain" description="ATPase BadF/BadG/BcrA/BcrD type" evidence="1">
    <location>
        <begin position="9"/>
        <end position="279"/>
    </location>
</feature>
<dbReference type="Proteomes" id="UP001165395">
    <property type="component" value="Unassembled WGS sequence"/>
</dbReference>
<dbReference type="EMBL" id="JAJBZT010000002">
    <property type="protein sequence ID" value="MCB6182892.1"/>
    <property type="molecule type" value="Genomic_DNA"/>
</dbReference>
<dbReference type="PANTHER" id="PTHR43190:SF3">
    <property type="entry name" value="N-ACETYL-D-GLUCOSAMINE KINASE"/>
    <property type="match status" value="1"/>
</dbReference>
<dbReference type="RefSeq" id="WP_227179078.1">
    <property type="nucleotide sequence ID" value="NZ_JAJBZT010000002.1"/>
</dbReference>
<accession>A0ABS8D433</accession>
<evidence type="ECO:0000313" key="3">
    <source>
        <dbReference type="Proteomes" id="UP001165395"/>
    </source>
</evidence>
<proteinExistence type="predicted"/>
<comment type="caution">
    <text evidence="2">The sequence shown here is derived from an EMBL/GenBank/DDBJ whole genome shotgun (WGS) entry which is preliminary data.</text>
</comment>
<dbReference type="InterPro" id="IPR052519">
    <property type="entry name" value="Euk-type_GlcNAc_Kinase"/>
</dbReference>
<dbReference type="CDD" id="cd24082">
    <property type="entry name" value="ASKHA_NBD_GspK-like"/>
    <property type="match status" value="1"/>
</dbReference>
<reference evidence="2" key="1">
    <citation type="submission" date="2021-10" db="EMBL/GenBank/DDBJ databases">
        <title>The complete genome sequence of Leeia sp. TBRC 13508.</title>
        <authorList>
            <person name="Charoenyingcharoen P."/>
            <person name="Yukphan P."/>
        </authorList>
    </citation>
    <scope>NUCLEOTIDE SEQUENCE</scope>
    <source>
        <strain evidence="2">TBRC 13508</strain>
    </source>
</reference>
<organism evidence="2 3">
    <name type="scientific">Leeia speluncae</name>
    <dbReference type="NCBI Taxonomy" id="2884804"/>
    <lineage>
        <taxon>Bacteria</taxon>
        <taxon>Pseudomonadati</taxon>
        <taxon>Pseudomonadota</taxon>
        <taxon>Betaproteobacteria</taxon>
        <taxon>Neisseriales</taxon>
        <taxon>Leeiaceae</taxon>
        <taxon>Leeia</taxon>
    </lineage>
</organism>
<evidence type="ECO:0000259" key="1">
    <source>
        <dbReference type="Pfam" id="PF01869"/>
    </source>
</evidence>
<gene>
    <name evidence="2" type="ORF">LIN78_04930</name>
</gene>
<keyword evidence="3" id="KW-1185">Reference proteome</keyword>
<name>A0ABS8D433_9NEIS</name>
<dbReference type="PANTHER" id="PTHR43190">
    <property type="entry name" value="N-ACETYL-D-GLUCOSAMINE KINASE"/>
    <property type="match status" value="1"/>
</dbReference>
<protein>
    <submittedName>
        <fullName evidence="2">ATPase</fullName>
    </submittedName>
</protein>
<evidence type="ECO:0000313" key="2">
    <source>
        <dbReference type="EMBL" id="MCB6182892.1"/>
    </source>
</evidence>
<dbReference type="Pfam" id="PF01869">
    <property type="entry name" value="BcrAD_BadFG"/>
    <property type="match status" value="1"/>
</dbReference>
<sequence>MSINYLVAVDGGGSSTRLALYQLDGTLLARVVGGPSALGQGVDQAWHTILTLLTDAAAEAGIAEAKWSTFALGLGLSGVHHQPWAKAFLAHQPGFGFITLTNDVHSALLGAHDGEPGVLMIAGTGSAGEVWDQQGQVREVGGWGFPSGDEASGAWIGLQAAQLLQKVMDGRLPPSPLSNAIMAFCGDHRAVFQTWLASAGQHQFGQLAPIVVSQAHLDPQADAILNAAAKEIERHLVALDPSGSLPICLAGGLAESLVTRLSPSYQAKIVAAKADAVVGSYIYLQQQLAKTQVKQ</sequence>